<dbReference type="EMBL" id="SUPL01000005">
    <property type="protein sequence ID" value="TJY34670.1"/>
    <property type="molecule type" value="Genomic_DNA"/>
</dbReference>
<evidence type="ECO:0000313" key="2">
    <source>
        <dbReference type="EMBL" id="TJY34670.1"/>
    </source>
</evidence>
<dbReference type="GO" id="GO:0005737">
    <property type="term" value="C:cytoplasm"/>
    <property type="evidence" value="ECO:0007669"/>
    <property type="project" value="TreeGrafter"/>
</dbReference>
<dbReference type="AlphaFoldDB" id="A0A4U0ESH8"/>
<evidence type="ECO:0000313" key="3">
    <source>
        <dbReference type="Proteomes" id="UP000307657"/>
    </source>
</evidence>
<dbReference type="Gene3D" id="3.40.30.10">
    <property type="entry name" value="Glutaredoxin"/>
    <property type="match status" value="1"/>
</dbReference>
<dbReference type="Pfam" id="PF00085">
    <property type="entry name" value="Thioredoxin"/>
    <property type="match status" value="1"/>
</dbReference>
<feature type="domain" description="Thioredoxin" evidence="1">
    <location>
        <begin position="1"/>
        <end position="108"/>
    </location>
</feature>
<protein>
    <submittedName>
        <fullName evidence="2">Thioredoxin family protein</fullName>
    </submittedName>
</protein>
<dbReference type="PROSITE" id="PS51352">
    <property type="entry name" value="THIOREDOXIN_2"/>
    <property type="match status" value="1"/>
</dbReference>
<dbReference type="PANTHER" id="PTHR45663">
    <property type="entry name" value="GEO12009P1"/>
    <property type="match status" value="1"/>
</dbReference>
<comment type="caution">
    <text evidence="2">The sequence shown here is derived from an EMBL/GenBank/DDBJ whole genome shotgun (WGS) entry which is preliminary data.</text>
</comment>
<organism evidence="2 3">
    <name type="scientific">Pontimicrobium aquaticum</name>
    <dbReference type="NCBI Taxonomy" id="2565367"/>
    <lineage>
        <taxon>Bacteria</taxon>
        <taxon>Pseudomonadati</taxon>
        <taxon>Bacteroidota</taxon>
        <taxon>Flavobacteriia</taxon>
        <taxon>Flavobacteriales</taxon>
        <taxon>Flavobacteriaceae</taxon>
        <taxon>Pontimicrobium</taxon>
    </lineage>
</organism>
<accession>A0A4U0ESH8</accession>
<dbReference type="InterPro" id="IPR013766">
    <property type="entry name" value="Thioredoxin_domain"/>
</dbReference>
<dbReference type="SUPFAM" id="SSF52833">
    <property type="entry name" value="Thioredoxin-like"/>
    <property type="match status" value="1"/>
</dbReference>
<dbReference type="CDD" id="cd02947">
    <property type="entry name" value="TRX_family"/>
    <property type="match status" value="1"/>
</dbReference>
<dbReference type="InterPro" id="IPR036249">
    <property type="entry name" value="Thioredoxin-like_sf"/>
</dbReference>
<dbReference type="GO" id="GO:0015035">
    <property type="term" value="F:protein-disulfide reductase activity"/>
    <property type="evidence" value="ECO:0007669"/>
    <property type="project" value="TreeGrafter"/>
</dbReference>
<dbReference type="Proteomes" id="UP000307657">
    <property type="component" value="Unassembled WGS sequence"/>
</dbReference>
<dbReference type="PANTHER" id="PTHR45663:SF11">
    <property type="entry name" value="GEO12009P1"/>
    <property type="match status" value="1"/>
</dbReference>
<keyword evidence="3" id="KW-1185">Reference proteome</keyword>
<dbReference type="RefSeq" id="WP_136843713.1">
    <property type="nucleotide sequence ID" value="NZ_SUPL01000005.1"/>
</dbReference>
<proteinExistence type="predicted"/>
<gene>
    <name evidence="2" type="ORF">E5167_10185</name>
</gene>
<reference evidence="2 3" key="1">
    <citation type="submission" date="2019-04" db="EMBL/GenBank/DDBJ databases">
        <title>Lacinutrix sp. nov., isolated from marine water.</title>
        <authorList>
            <person name="Kim W."/>
        </authorList>
    </citation>
    <scope>NUCLEOTIDE SEQUENCE [LARGE SCALE GENOMIC DNA]</scope>
    <source>
        <strain evidence="2 3">CAU 1491</strain>
    </source>
</reference>
<evidence type="ECO:0000259" key="1">
    <source>
        <dbReference type="PROSITE" id="PS51352"/>
    </source>
</evidence>
<name>A0A4U0ESH8_9FLAO</name>
<sequence length="110" mass="13349">MMTTLDDVKDFESELQKFRHKPILLDFHEEECKSCKLFLPTLKKLSKEYKKEIKIINIDVDYNEELASRFRVKKTPYLLFIKNREIIYKMTKTPSEEELRSHLEFMINSK</sequence>